<name>A0AA36E3J7_LACSI</name>
<keyword evidence="3" id="KW-1185">Reference proteome</keyword>
<dbReference type="Proteomes" id="UP001177003">
    <property type="component" value="Chromosome 4"/>
</dbReference>
<sequence length="196" mass="22267">MGKGGYIHVKEKMLEDKEIDLDEEPSCCMMWSKEEANIDGNFENDEHIDKLKTINGHIKDGTLQVDHDTNSMIVVFGKDKRGYERGVGSRERENERREHEKKNKLEREAKDKEIKDLNAKMTQTKGMIFLLVSQLATEGVNLDSNANVTSLVTPTSTIPKDGEKTTTPKLLARCKFVSSDLVLKQAMLKKKIQMNL</sequence>
<gene>
    <name evidence="2" type="ORF">LSALG_LOCUS20399</name>
</gene>
<evidence type="ECO:0000313" key="3">
    <source>
        <dbReference type="Proteomes" id="UP001177003"/>
    </source>
</evidence>
<dbReference type="AlphaFoldDB" id="A0AA36E3J7"/>
<accession>A0AA36E3J7</accession>
<evidence type="ECO:0000256" key="1">
    <source>
        <dbReference type="SAM" id="MobiDB-lite"/>
    </source>
</evidence>
<organism evidence="2 3">
    <name type="scientific">Lactuca saligna</name>
    <name type="common">Willowleaf lettuce</name>
    <dbReference type="NCBI Taxonomy" id="75948"/>
    <lineage>
        <taxon>Eukaryota</taxon>
        <taxon>Viridiplantae</taxon>
        <taxon>Streptophyta</taxon>
        <taxon>Embryophyta</taxon>
        <taxon>Tracheophyta</taxon>
        <taxon>Spermatophyta</taxon>
        <taxon>Magnoliopsida</taxon>
        <taxon>eudicotyledons</taxon>
        <taxon>Gunneridae</taxon>
        <taxon>Pentapetalae</taxon>
        <taxon>asterids</taxon>
        <taxon>campanulids</taxon>
        <taxon>Asterales</taxon>
        <taxon>Asteraceae</taxon>
        <taxon>Cichorioideae</taxon>
        <taxon>Cichorieae</taxon>
        <taxon>Lactucinae</taxon>
        <taxon>Lactuca</taxon>
    </lineage>
</organism>
<evidence type="ECO:0000313" key="2">
    <source>
        <dbReference type="EMBL" id="CAI9280662.1"/>
    </source>
</evidence>
<feature type="region of interest" description="Disordered" evidence="1">
    <location>
        <begin position="84"/>
        <end position="109"/>
    </location>
</feature>
<proteinExistence type="predicted"/>
<protein>
    <submittedName>
        <fullName evidence="2">Uncharacterized protein</fullName>
    </submittedName>
</protein>
<reference evidence="2" key="1">
    <citation type="submission" date="2023-04" db="EMBL/GenBank/DDBJ databases">
        <authorList>
            <person name="Vijverberg K."/>
            <person name="Xiong W."/>
            <person name="Schranz E."/>
        </authorList>
    </citation>
    <scope>NUCLEOTIDE SEQUENCE</scope>
</reference>
<dbReference type="EMBL" id="OX465080">
    <property type="protein sequence ID" value="CAI9280662.1"/>
    <property type="molecule type" value="Genomic_DNA"/>
</dbReference>